<dbReference type="InterPro" id="IPR003593">
    <property type="entry name" value="AAA+_ATPase"/>
</dbReference>
<dbReference type="Pfam" id="PF05971">
    <property type="entry name" value="Methyltransf_10"/>
    <property type="match status" value="1"/>
</dbReference>
<proteinExistence type="predicted"/>
<gene>
    <name evidence="5" type="ORF">N0F65_012586</name>
</gene>
<feature type="region of interest" description="Disordered" evidence="3">
    <location>
        <begin position="1160"/>
        <end position="1180"/>
    </location>
</feature>
<feature type="domain" description="AAA+ ATPase" evidence="4">
    <location>
        <begin position="247"/>
        <end position="387"/>
    </location>
</feature>
<dbReference type="Proteomes" id="UP001146120">
    <property type="component" value="Unassembled WGS sequence"/>
</dbReference>
<dbReference type="GO" id="GO:0005634">
    <property type="term" value="C:nucleus"/>
    <property type="evidence" value="ECO:0007669"/>
    <property type="project" value="TreeGrafter"/>
</dbReference>
<comment type="caution">
    <text evidence="5">The sequence shown here is derived from an EMBL/GenBank/DDBJ whole genome shotgun (WGS) entry which is preliminary data.</text>
</comment>
<dbReference type="GO" id="GO:0008168">
    <property type="term" value="F:methyltransferase activity"/>
    <property type="evidence" value="ECO:0007669"/>
    <property type="project" value="UniProtKB-KW"/>
</dbReference>
<accession>A0AAV2YUF5</accession>
<dbReference type="GO" id="GO:0016887">
    <property type="term" value="F:ATP hydrolysis activity"/>
    <property type="evidence" value="ECO:0007669"/>
    <property type="project" value="InterPro"/>
</dbReference>
<dbReference type="EMBL" id="DAKRPA010000174">
    <property type="protein sequence ID" value="DAZ96224.1"/>
    <property type="molecule type" value="Genomic_DNA"/>
</dbReference>
<dbReference type="Gene3D" id="3.40.50.150">
    <property type="entry name" value="Vaccinia Virus protein VP39"/>
    <property type="match status" value="1"/>
</dbReference>
<dbReference type="InterPro" id="IPR029063">
    <property type="entry name" value="SAM-dependent_MTases_sf"/>
</dbReference>
<dbReference type="Gene3D" id="1.10.8.60">
    <property type="match status" value="1"/>
</dbReference>
<dbReference type="AlphaFoldDB" id="A0AAV2YUF5"/>
<dbReference type="SUPFAM" id="SSF52540">
    <property type="entry name" value="P-loop containing nucleoside triphosphate hydrolases"/>
    <property type="match status" value="2"/>
</dbReference>
<evidence type="ECO:0000313" key="6">
    <source>
        <dbReference type="Proteomes" id="UP001146120"/>
    </source>
</evidence>
<dbReference type="SMART" id="SM00382">
    <property type="entry name" value="AAA"/>
    <property type="match status" value="2"/>
</dbReference>
<dbReference type="InterPro" id="IPR027417">
    <property type="entry name" value="P-loop_NTPase"/>
</dbReference>
<dbReference type="InterPro" id="IPR010286">
    <property type="entry name" value="METTL16/RlmF"/>
</dbReference>
<feature type="compositionally biased region" description="Basic residues" evidence="3">
    <location>
        <begin position="1161"/>
        <end position="1170"/>
    </location>
</feature>
<dbReference type="Pfam" id="PF00004">
    <property type="entry name" value="AAA"/>
    <property type="match status" value="2"/>
</dbReference>
<dbReference type="CDD" id="cd19481">
    <property type="entry name" value="RecA-like_protease"/>
    <property type="match status" value="1"/>
</dbReference>
<name>A0AAV2YUF5_9STRA</name>
<reference evidence="5" key="1">
    <citation type="submission" date="2022-11" db="EMBL/GenBank/DDBJ databases">
        <authorList>
            <person name="Morgan W.R."/>
            <person name="Tartar A."/>
        </authorList>
    </citation>
    <scope>NUCLEOTIDE SEQUENCE</scope>
    <source>
        <strain evidence="5">ARSEF 373</strain>
    </source>
</reference>
<protein>
    <recommendedName>
        <fullName evidence="4">AAA+ ATPase domain-containing protein</fullName>
    </recommendedName>
</protein>
<keyword evidence="6" id="KW-1185">Reference proteome</keyword>
<evidence type="ECO:0000256" key="2">
    <source>
        <dbReference type="ARBA" id="ARBA00022679"/>
    </source>
</evidence>
<dbReference type="InterPro" id="IPR003959">
    <property type="entry name" value="ATPase_AAA_core"/>
</dbReference>
<keyword evidence="2" id="KW-0808">Transferase</keyword>
<dbReference type="PANTHER" id="PTHR13393">
    <property type="entry name" value="SAM-DEPENDENT METHYLTRANSFERASE"/>
    <property type="match status" value="1"/>
</dbReference>
<dbReference type="PANTHER" id="PTHR13393:SF0">
    <property type="entry name" value="RNA N6-ADENOSINE-METHYLTRANSFERASE METTL16"/>
    <property type="match status" value="1"/>
</dbReference>
<reference evidence="5" key="2">
    <citation type="journal article" date="2023" name="Microbiol Resour">
        <title>Decontamination and Annotation of the Draft Genome Sequence of the Oomycete Lagenidium giganteum ARSEF 373.</title>
        <authorList>
            <person name="Morgan W.R."/>
            <person name="Tartar A."/>
        </authorList>
    </citation>
    <scope>NUCLEOTIDE SEQUENCE</scope>
    <source>
        <strain evidence="5">ARSEF 373</strain>
    </source>
</reference>
<evidence type="ECO:0000259" key="4">
    <source>
        <dbReference type="SMART" id="SM00382"/>
    </source>
</evidence>
<sequence length="1180" mass="131279">MQHLRIDLPADVDGDGTTEQSSQCFLYTSSVTTAHTFVKLQFQGRKAFCQVRQASHGTTVSTAVIKALKLDEIHAQYVDVELYVCEDEVSRGNISRQCCGCQCSQVAQVQVKFQTRQSLQAVVLAGLQQTATKMLRGVKVWEGRVIGVTWLNTPDVVTFENVVWSTTGDGCAAKLGEIGEYTSVVVGFTDIEKEPSRLQVREESVEMLVGRVARRMGGINLHATKLIRAAIARLDQHRRHHQQAATVNVGAIISGLPGAGKTCLAKNVADALGVAVVFLHAADIFQAFVGHSEAKLVQLLDEASQKAPSVLLIDDIESITTPRHLAADGQTSLEIGVLGTFLACLDKIKQQRQQVFVLGTTSRMDDVDVAVYSNGRLDLVVRLEPPSQEERLSILQAMTSSWEFGDEAHRSSTLKRVSEATGGYVGADLLSVCQKTLQQLVNSTNDSRRVEFRHFEEALATSYPSALQAHQVAQRGESSTPQATTSSFAAVYGMDRAIEMLRVSLLEPLENVARFLSFGTVPPRGILLTGPPGSGKSYFAQAVAEEVQRRGLASFVSVRCTDLITKVVGDTEKTLRELFETARNAAPCVLYFDQIECIAPVRGFDTSTEQTFDRLLSMLLVEMDGFSSGMRLTGSDSHAQQAFLQQHVVILASTGDKKQLDPAILRPGRFDVHIALDFPDETARAQIVRQVLTQVPLAYSSDAGTRNADEVATFVAARTIGYAAMYHDNGELQSHPLTNMRAQRRRPTPHLGDLTHPRNRYKQHPPEFYALGKLYPDLLQYLVNVNDEKKTASMPWDNKHAVRELTRTLLLHDFKLQWTIPIDRLCPPLTNRLNYLHWVEDLLTMAGIPYDTPEERAIHGIDIGTGANCIYALLGACMHRWSFIATEIDEKSFLAAQANIAANQLETLVQVRRTFTNNLLTEPLEAEPSDRKFDFCMCNPPFFSDMAEADTNPDSSCTGSNNEMVFPGGEVAFISSIITDSIQLKDRIVWFTSLIGRKSSLRKLLARLRREGIHQTCTTEFMQGRTKRWGIAWTFNSGVCLDDAVKVLGKRKEGKRRNELAFEVPRFSDDNSSGCHSTAEVVRRITEFASLHQVTLQTYRSADQGDDILELQWAKPDRFEGDIEVCGDDEFYVTVTYRHGDRAEFWKCAELLKSSTVRTGRAWRRNKRQKAQTDEDQDKA</sequence>
<evidence type="ECO:0000313" key="5">
    <source>
        <dbReference type="EMBL" id="DAZ96224.1"/>
    </source>
</evidence>
<evidence type="ECO:0000256" key="3">
    <source>
        <dbReference type="SAM" id="MobiDB-lite"/>
    </source>
</evidence>
<dbReference type="SUPFAM" id="SSF53335">
    <property type="entry name" value="S-adenosyl-L-methionine-dependent methyltransferases"/>
    <property type="match status" value="1"/>
</dbReference>
<dbReference type="FunFam" id="3.40.50.300:FF:001921">
    <property type="entry name" value="AAA ATPase domain-containing protein"/>
    <property type="match status" value="1"/>
</dbReference>
<dbReference type="GO" id="GO:0005524">
    <property type="term" value="F:ATP binding"/>
    <property type="evidence" value="ECO:0007669"/>
    <property type="project" value="InterPro"/>
</dbReference>
<dbReference type="GO" id="GO:0070475">
    <property type="term" value="P:rRNA base methylation"/>
    <property type="evidence" value="ECO:0007669"/>
    <property type="project" value="TreeGrafter"/>
</dbReference>
<evidence type="ECO:0000256" key="1">
    <source>
        <dbReference type="ARBA" id="ARBA00022603"/>
    </source>
</evidence>
<organism evidence="5 6">
    <name type="scientific">Lagenidium giganteum</name>
    <dbReference type="NCBI Taxonomy" id="4803"/>
    <lineage>
        <taxon>Eukaryota</taxon>
        <taxon>Sar</taxon>
        <taxon>Stramenopiles</taxon>
        <taxon>Oomycota</taxon>
        <taxon>Peronosporomycetes</taxon>
        <taxon>Pythiales</taxon>
        <taxon>Pythiaceae</taxon>
    </lineage>
</organism>
<dbReference type="Gene3D" id="3.40.50.300">
    <property type="entry name" value="P-loop containing nucleotide triphosphate hydrolases"/>
    <property type="match status" value="2"/>
</dbReference>
<feature type="domain" description="AAA+ ATPase" evidence="4">
    <location>
        <begin position="522"/>
        <end position="680"/>
    </location>
</feature>
<keyword evidence="1" id="KW-0489">Methyltransferase</keyword>